<proteinExistence type="predicted"/>
<evidence type="ECO:0000256" key="3">
    <source>
        <dbReference type="ARBA" id="ARBA00022692"/>
    </source>
</evidence>
<evidence type="ECO:0000256" key="6">
    <source>
        <dbReference type="SAM" id="Phobius"/>
    </source>
</evidence>
<keyword evidence="5 6" id="KW-0472">Membrane</keyword>
<feature type="transmembrane region" description="Helical" evidence="6">
    <location>
        <begin position="261"/>
        <end position="279"/>
    </location>
</feature>
<sequence length="419" mass="44169">MTAHHGKAPALAVDVESVLLQSDLRLETLWAALGRAPLAALRALAAPGRMQALRRIAGPDPDLLPLRPDAVARIEAAKAEGRPVFLETADRDMGLALARRLGLGEDAVTGPGNGSDGADRIAAPRDPRPCRFATLLAELRPLQWAKNALLFFPLLAAHAISFETVLPVMIAIVAFGAGASSLYILNDLLDLAADRSHPEKRNRPLAAGTLPIGTAMWVGIGLLLSSLALAGSVSAEVAGFLAVYLSLSLSYSLWLKHVKWLDLIALAVMFLLRVLTGGAAAETGVLPTLLVFVAAVFFTLASVKRLTGLSRQPNRAHLPGRGYGQKDRMTIAAAAALSIALALAAFLTYASSPHALALYGRPALFAAVALPIGLWLGRMVWLSLRGREDFDTLRFVTRDRAGLAIIGAGVALTVLAIPG</sequence>
<comment type="caution">
    <text evidence="7">The sequence shown here is derived from an EMBL/GenBank/DDBJ whole genome shotgun (WGS) entry which is preliminary data.</text>
</comment>
<dbReference type="GO" id="GO:0016020">
    <property type="term" value="C:membrane"/>
    <property type="evidence" value="ECO:0007669"/>
    <property type="project" value="UniProtKB-SubCell"/>
</dbReference>
<feature type="transmembrane region" description="Helical" evidence="6">
    <location>
        <begin position="401"/>
        <end position="418"/>
    </location>
</feature>
<dbReference type="EMBL" id="WWEN01000004">
    <property type="protein sequence ID" value="MYM55967.1"/>
    <property type="molecule type" value="Genomic_DNA"/>
</dbReference>
<gene>
    <name evidence="7" type="ORF">GR167_11690</name>
</gene>
<dbReference type="Pfam" id="PF01040">
    <property type="entry name" value="UbiA"/>
    <property type="match status" value="1"/>
</dbReference>
<evidence type="ECO:0000256" key="1">
    <source>
        <dbReference type="ARBA" id="ARBA00004141"/>
    </source>
</evidence>
<protein>
    <recommendedName>
        <fullName evidence="9">4-hydroxybenzoate polyprenyltransferase</fullName>
    </recommendedName>
</protein>
<accession>A0A6L8LIX0</accession>
<feature type="transmembrane region" description="Helical" evidence="6">
    <location>
        <begin position="205"/>
        <end position="231"/>
    </location>
</feature>
<dbReference type="InterPro" id="IPR044878">
    <property type="entry name" value="UbiA_sf"/>
</dbReference>
<keyword evidence="3 6" id="KW-0812">Transmembrane</keyword>
<dbReference type="RefSeq" id="WP_160973683.1">
    <property type="nucleotide sequence ID" value="NZ_WWEN01000004.1"/>
</dbReference>
<evidence type="ECO:0000256" key="2">
    <source>
        <dbReference type="ARBA" id="ARBA00022475"/>
    </source>
</evidence>
<feature type="transmembrane region" description="Helical" evidence="6">
    <location>
        <begin position="237"/>
        <end position="254"/>
    </location>
</feature>
<feature type="transmembrane region" description="Helical" evidence="6">
    <location>
        <begin position="331"/>
        <end position="351"/>
    </location>
</feature>
<evidence type="ECO:0000256" key="4">
    <source>
        <dbReference type="ARBA" id="ARBA00022989"/>
    </source>
</evidence>
<dbReference type="Gene3D" id="1.10.357.140">
    <property type="entry name" value="UbiA prenyltransferase"/>
    <property type="match status" value="1"/>
</dbReference>
<evidence type="ECO:0000313" key="8">
    <source>
        <dbReference type="Proteomes" id="UP000479043"/>
    </source>
</evidence>
<keyword evidence="8" id="KW-1185">Reference proteome</keyword>
<evidence type="ECO:0000313" key="7">
    <source>
        <dbReference type="EMBL" id="MYM55967.1"/>
    </source>
</evidence>
<keyword evidence="2" id="KW-1003">Cell membrane</keyword>
<feature type="transmembrane region" description="Helical" evidence="6">
    <location>
        <begin position="363"/>
        <end position="381"/>
    </location>
</feature>
<name>A0A6L8LIX0_9RHOB</name>
<evidence type="ECO:0008006" key="9">
    <source>
        <dbReference type="Google" id="ProtNLM"/>
    </source>
</evidence>
<dbReference type="GO" id="GO:0016765">
    <property type="term" value="F:transferase activity, transferring alkyl or aryl (other than methyl) groups"/>
    <property type="evidence" value="ECO:0007669"/>
    <property type="project" value="InterPro"/>
</dbReference>
<reference evidence="7 8" key="1">
    <citation type="submission" date="2020-01" db="EMBL/GenBank/DDBJ databases">
        <authorList>
            <person name="Chen S."/>
        </authorList>
    </citation>
    <scope>NUCLEOTIDE SEQUENCE [LARGE SCALE GENOMIC DNA]</scope>
    <source>
        <strain evidence="7 8">GS-10</strain>
    </source>
</reference>
<organism evidence="7 8">
    <name type="scientific">Thalassovita mangrovi</name>
    <dbReference type="NCBI Taxonomy" id="2692236"/>
    <lineage>
        <taxon>Bacteria</taxon>
        <taxon>Pseudomonadati</taxon>
        <taxon>Pseudomonadota</taxon>
        <taxon>Alphaproteobacteria</taxon>
        <taxon>Rhodobacterales</taxon>
        <taxon>Roseobacteraceae</taxon>
        <taxon>Thalassovita</taxon>
    </lineage>
</organism>
<dbReference type="AlphaFoldDB" id="A0A6L8LIX0"/>
<dbReference type="InterPro" id="IPR000537">
    <property type="entry name" value="UbiA_prenyltransferase"/>
</dbReference>
<keyword evidence="4 6" id="KW-1133">Transmembrane helix</keyword>
<feature type="transmembrane region" description="Helical" evidence="6">
    <location>
        <begin position="168"/>
        <end position="185"/>
    </location>
</feature>
<feature type="transmembrane region" description="Helical" evidence="6">
    <location>
        <begin position="285"/>
        <end position="303"/>
    </location>
</feature>
<comment type="subcellular location">
    <subcellularLocation>
        <location evidence="1">Membrane</location>
        <topology evidence="1">Multi-pass membrane protein</topology>
    </subcellularLocation>
</comment>
<evidence type="ECO:0000256" key="5">
    <source>
        <dbReference type="ARBA" id="ARBA00023136"/>
    </source>
</evidence>
<dbReference type="Proteomes" id="UP000479043">
    <property type="component" value="Unassembled WGS sequence"/>
</dbReference>